<dbReference type="STRING" id="240159.A0A4U5U587"/>
<accession>A0A4U5U587</accession>
<dbReference type="PANTHER" id="PTHR11412:SF81">
    <property type="entry name" value="COMPLEMENT C3"/>
    <property type="match status" value="1"/>
</dbReference>
<dbReference type="Proteomes" id="UP000298787">
    <property type="component" value="Chromosome 3"/>
</dbReference>
<dbReference type="EMBL" id="CM014080">
    <property type="protein sequence ID" value="TKS69010.1"/>
    <property type="molecule type" value="Genomic_DNA"/>
</dbReference>
<evidence type="ECO:0000259" key="1">
    <source>
        <dbReference type="Pfam" id="PF01835"/>
    </source>
</evidence>
<evidence type="ECO:0000313" key="3">
    <source>
        <dbReference type="EMBL" id="TKS69010.1"/>
    </source>
</evidence>
<evidence type="ECO:0000259" key="2">
    <source>
        <dbReference type="Pfam" id="PF17790"/>
    </source>
</evidence>
<keyword evidence="5" id="KW-1185">Reference proteome</keyword>
<protein>
    <submittedName>
        <fullName evidence="3">Complement C3</fullName>
    </submittedName>
</protein>
<feature type="domain" description="Complement C3/4/5 macroglobulin" evidence="2">
    <location>
        <begin position="1"/>
        <end position="97"/>
    </location>
</feature>
<proteinExistence type="predicted"/>
<dbReference type="Pfam" id="PF17790">
    <property type="entry name" value="MG1"/>
    <property type="match status" value="1"/>
</dbReference>
<dbReference type="EMBL" id="CM014080">
    <property type="protein sequence ID" value="TKS69033.1"/>
    <property type="molecule type" value="Genomic_DNA"/>
</dbReference>
<evidence type="ECO:0000313" key="4">
    <source>
        <dbReference type="EMBL" id="TKS69033.1"/>
    </source>
</evidence>
<dbReference type="InterPro" id="IPR041425">
    <property type="entry name" value="C3/4/5_MG1"/>
</dbReference>
<gene>
    <name evidence="3" type="ORF">D9C73_003074</name>
    <name evidence="4" type="ORF">D9C73_003097</name>
</gene>
<dbReference type="Gene3D" id="2.60.40.1930">
    <property type="match status" value="2"/>
</dbReference>
<feature type="domain" description="Macroglobulin" evidence="1">
    <location>
        <begin position="103"/>
        <end position="180"/>
    </location>
</feature>
<dbReference type="InterPro" id="IPR050473">
    <property type="entry name" value="A2M/Complement_sys"/>
</dbReference>
<name>A0A4U5U587_COLLU</name>
<sequence length="181" mass="19852">MSAPNLLRVGTAEKIFVECQDCTGGNIPVQIIVKNHPTKTRTLTSTAVTLTDAQHFQALGEITIPVGDFSKDPNIKQYVYLQAQFPGRLLEKIVLVSFQSGYIFIQTDKTLYTPNSKVNYRMFALTPRMEPVEREGTTQTPASITVEIVTPGGIILSPNTGPVSLNSGIHSGFFKLPEIAR</sequence>
<evidence type="ECO:0000313" key="5">
    <source>
        <dbReference type="Proteomes" id="UP000298787"/>
    </source>
</evidence>
<dbReference type="InterPro" id="IPR002890">
    <property type="entry name" value="MG2"/>
</dbReference>
<organism evidence="3 5">
    <name type="scientific">Collichthys lucidus</name>
    <name type="common">Big head croaker</name>
    <name type="synonym">Sciaena lucida</name>
    <dbReference type="NCBI Taxonomy" id="240159"/>
    <lineage>
        <taxon>Eukaryota</taxon>
        <taxon>Metazoa</taxon>
        <taxon>Chordata</taxon>
        <taxon>Craniata</taxon>
        <taxon>Vertebrata</taxon>
        <taxon>Euteleostomi</taxon>
        <taxon>Actinopterygii</taxon>
        <taxon>Neopterygii</taxon>
        <taxon>Teleostei</taxon>
        <taxon>Neoteleostei</taxon>
        <taxon>Acanthomorphata</taxon>
        <taxon>Eupercaria</taxon>
        <taxon>Sciaenidae</taxon>
        <taxon>Collichthys</taxon>
    </lineage>
</organism>
<dbReference type="GO" id="GO:0004866">
    <property type="term" value="F:endopeptidase inhibitor activity"/>
    <property type="evidence" value="ECO:0007669"/>
    <property type="project" value="InterPro"/>
</dbReference>
<dbReference type="AlphaFoldDB" id="A0A4U5U587"/>
<dbReference type="Pfam" id="PF01835">
    <property type="entry name" value="MG2"/>
    <property type="match status" value="1"/>
</dbReference>
<dbReference type="PANTHER" id="PTHR11412">
    <property type="entry name" value="MACROGLOBULIN / COMPLEMENT"/>
    <property type="match status" value="1"/>
</dbReference>
<reference evidence="3 5" key="1">
    <citation type="submission" date="2019-01" db="EMBL/GenBank/DDBJ databases">
        <title>Genome Assembly of Collichthys lucidus.</title>
        <authorList>
            <person name="Cai M."/>
            <person name="Xiao S."/>
        </authorList>
    </citation>
    <scope>NUCLEOTIDE SEQUENCE [LARGE SCALE GENOMIC DNA]</scope>
    <source>
        <strain evidence="3">JT15FE1705JMU</strain>
        <tissue evidence="3">Muscle</tissue>
    </source>
</reference>